<feature type="domain" description="Apple" evidence="4">
    <location>
        <begin position="257"/>
        <end position="337"/>
    </location>
</feature>
<dbReference type="InterPro" id="IPR003609">
    <property type="entry name" value="Pan_app"/>
</dbReference>
<dbReference type="GO" id="GO:0005886">
    <property type="term" value="C:plasma membrane"/>
    <property type="evidence" value="ECO:0007669"/>
    <property type="project" value="TreeGrafter"/>
</dbReference>
<dbReference type="PROSITE" id="PS50835">
    <property type="entry name" value="IG_LIKE"/>
    <property type="match status" value="2"/>
</dbReference>
<proteinExistence type="predicted"/>
<dbReference type="GO" id="GO:0007156">
    <property type="term" value="P:homophilic cell adhesion via plasma membrane adhesion molecules"/>
    <property type="evidence" value="ECO:0007669"/>
    <property type="project" value="TreeGrafter"/>
</dbReference>
<dbReference type="PROSITE" id="PS50948">
    <property type="entry name" value="PAN"/>
    <property type="match status" value="2"/>
</dbReference>
<evidence type="ECO:0000256" key="1">
    <source>
        <dbReference type="ARBA" id="ARBA00023319"/>
    </source>
</evidence>
<evidence type="ECO:0000313" key="7">
    <source>
        <dbReference type="Proteomes" id="UP001186944"/>
    </source>
</evidence>
<feature type="compositionally biased region" description="Basic and acidic residues" evidence="2">
    <location>
        <begin position="496"/>
        <end position="518"/>
    </location>
</feature>
<organism evidence="6 7">
    <name type="scientific">Pinctada imbricata</name>
    <name type="common">Atlantic pearl-oyster</name>
    <name type="synonym">Pinctada martensii</name>
    <dbReference type="NCBI Taxonomy" id="66713"/>
    <lineage>
        <taxon>Eukaryota</taxon>
        <taxon>Metazoa</taxon>
        <taxon>Spiralia</taxon>
        <taxon>Lophotrochozoa</taxon>
        <taxon>Mollusca</taxon>
        <taxon>Bivalvia</taxon>
        <taxon>Autobranchia</taxon>
        <taxon>Pteriomorphia</taxon>
        <taxon>Pterioida</taxon>
        <taxon>Pterioidea</taxon>
        <taxon>Pteriidae</taxon>
        <taxon>Pinctada</taxon>
    </lineage>
</organism>
<dbReference type="InterPro" id="IPR013098">
    <property type="entry name" value="Ig_I-set"/>
</dbReference>
<dbReference type="Gene3D" id="3.30.60.30">
    <property type="match status" value="1"/>
</dbReference>
<dbReference type="SUPFAM" id="SSF100895">
    <property type="entry name" value="Kazal-type serine protease inhibitors"/>
    <property type="match status" value="1"/>
</dbReference>
<name>A0AA88Y917_PINIB</name>
<dbReference type="Pfam" id="PF07679">
    <property type="entry name" value="I-set"/>
    <property type="match status" value="1"/>
</dbReference>
<dbReference type="PANTHER" id="PTHR10075">
    <property type="entry name" value="BASIGIN RELATED"/>
    <property type="match status" value="1"/>
</dbReference>
<dbReference type="SMART" id="SM00473">
    <property type="entry name" value="PAN_AP"/>
    <property type="match status" value="2"/>
</dbReference>
<dbReference type="InterPro" id="IPR036179">
    <property type="entry name" value="Ig-like_dom_sf"/>
</dbReference>
<dbReference type="Gene3D" id="3.50.4.10">
    <property type="entry name" value="Hepatocyte Growth Factor"/>
    <property type="match status" value="1"/>
</dbReference>
<dbReference type="SUPFAM" id="SSF57414">
    <property type="entry name" value="Hairpin loop containing domain-like"/>
    <property type="match status" value="1"/>
</dbReference>
<dbReference type="Pfam" id="PF00024">
    <property type="entry name" value="PAN_1"/>
    <property type="match status" value="1"/>
</dbReference>
<gene>
    <name evidence="6" type="ORF">FSP39_021930</name>
</gene>
<dbReference type="InterPro" id="IPR013783">
    <property type="entry name" value="Ig-like_fold"/>
</dbReference>
<dbReference type="InterPro" id="IPR036058">
    <property type="entry name" value="Kazal_dom_sf"/>
</dbReference>
<dbReference type="Gene3D" id="2.60.40.10">
    <property type="entry name" value="Immunoglobulins"/>
    <property type="match status" value="1"/>
</dbReference>
<dbReference type="SMART" id="SM00280">
    <property type="entry name" value="KAZAL"/>
    <property type="match status" value="1"/>
</dbReference>
<feature type="domain" description="Apple" evidence="4">
    <location>
        <begin position="99"/>
        <end position="175"/>
    </location>
</feature>
<feature type="domain" description="Ig-like" evidence="3">
    <location>
        <begin position="737"/>
        <end position="826"/>
    </location>
</feature>
<dbReference type="SUPFAM" id="SSF48726">
    <property type="entry name" value="Immunoglobulin"/>
    <property type="match status" value="2"/>
</dbReference>
<evidence type="ECO:0008006" key="8">
    <source>
        <dbReference type="Google" id="ProtNLM"/>
    </source>
</evidence>
<feature type="domain" description="Kazal-like" evidence="5">
    <location>
        <begin position="24"/>
        <end position="73"/>
    </location>
</feature>
<keyword evidence="1" id="KW-0393">Immunoglobulin domain</keyword>
<feature type="region of interest" description="Disordered" evidence="2">
    <location>
        <begin position="490"/>
        <end position="530"/>
    </location>
</feature>
<accession>A0AA88Y917</accession>
<comment type="caution">
    <text evidence="6">The sequence shown here is derived from an EMBL/GenBank/DDBJ whole genome shotgun (WGS) entry which is preliminary data.</text>
</comment>
<dbReference type="PANTHER" id="PTHR10075:SF100">
    <property type="entry name" value="FASCICLIN-2"/>
    <property type="match status" value="1"/>
</dbReference>
<feature type="domain" description="Ig-like" evidence="3">
    <location>
        <begin position="641"/>
        <end position="717"/>
    </location>
</feature>
<dbReference type="AlphaFoldDB" id="A0AA88Y917"/>
<evidence type="ECO:0000259" key="3">
    <source>
        <dbReference type="PROSITE" id="PS50835"/>
    </source>
</evidence>
<evidence type="ECO:0000259" key="4">
    <source>
        <dbReference type="PROSITE" id="PS50948"/>
    </source>
</evidence>
<reference evidence="6" key="1">
    <citation type="submission" date="2019-08" db="EMBL/GenBank/DDBJ databases">
        <title>The improved chromosome-level genome for the pearl oyster Pinctada fucata martensii using PacBio sequencing and Hi-C.</title>
        <authorList>
            <person name="Zheng Z."/>
        </authorList>
    </citation>
    <scope>NUCLEOTIDE SEQUENCE</scope>
    <source>
        <strain evidence="6">ZZ-2019</strain>
        <tissue evidence="6">Adductor muscle</tissue>
    </source>
</reference>
<sequence length="1245" mass="140331">MFAETCRGSGWCPPGRMCHEGICVCGDQAFCAKHRKPVCGHDNVLYPSHCELHRTACVTKKHIRIDFEAKCRTNQQTTSSVAVSMTTTVEPSTILGSLCEFIVRHATAGILWGQKVMTAKVNSLDECRDVCETADKGCMGFEYSESEKYCGLYDNMDDVIFWPNTKMTFYEKKRCKEPEPEESTCGYEMVKLTSDPVYGMCHITVHLLPDFEKCVAECQGCKAFTYKTYGGVCEIFYNQLCVDMLNKQGTVHYVRHCNSEGMGCRILEMIPGRSPFMCSKATSSVANLIECHDTCVRGHCQAFRFKNDGSEFCEIFFDKSCIPMLEKGKDNYYVRRCANPEDCKYEEVESKGGAPCEIVSSNTDTFEKCRESCSSCVAFKYLYDSGECSLFQQTSCITKKNINYIKRDCHRPEIEAGTTTDVNHVIAMAPTPDHLSVKKELKDNVENQDDTISKGDQNKQTTVIIPTAEPKSDQQVQRNSGLDHLEVVEGGAKTMQDPDAKEVKKDGRTGVSDVKVDQDPDTLYGESGEKDDDSMYEKICTLQEYNRMKGDILRYHCVKLGEAHCGDTQIPKKSYIATLMFSFYDRNMDESIQKDELWEIWLMENFDKMFSSCTLLDLFKFENIKDDAIYKDDFLDIFDIPEAAMQEEIQVITTLATVGNGLEIRCGLQPSSDVSQIVWRRHGMDLMEVTFPGLAVFSDGTLYLESVDIHHIGNWTCHDRDKPGVKQVHVLDVHLPPIVSVAPSTQLFPEDNTDIYIHCHADGIPKPTLEWEVNGHKLPDKQDHFIRTHDNGSLIIYQSNYQTDTGTYKCIGKNAAGKAEDVATVYIQKPNQTDIANYHMSRHESFFVFHKNGFTVYDPTGCYFKRHVKETFGNLLHMPEELDSAPSLCPGVGECRWGQSVNVMGKFVYVSQPYQSRVVVIDAEKTLNPVEFIQTDHYPSKIYYIEHLDEVWVLCWNSDQSTGSKTIIVIREASKDIRHHIVHTQPIGYRFDLVQDLFLPPPNSLNYNYHYGYVLHTGQKGLFKLELDSMRYTKAVDLTAFDCVPQSVAFVPIGGSIIVNCIQHPSQSEQVTIQILLDYITDTPLGNLTLYGTPYITPDSRNVVTVDKIRGDVRVAEVLKNGNIKKAFDVTVGSSVSDVTFLPSELGSGYDAFLTSAESPEVFSINLSNGKITTIKDVDDPRQTRVTPFSAATRSITSGDVFSEFVASPGRSSLFIFNGKHNKVHCQFYNLLDPDSVVYSVSRSR</sequence>
<evidence type="ECO:0000313" key="6">
    <source>
        <dbReference type="EMBL" id="KAK3091696.1"/>
    </source>
</evidence>
<keyword evidence="7" id="KW-1185">Reference proteome</keyword>
<dbReference type="GO" id="GO:0098632">
    <property type="term" value="F:cell-cell adhesion mediator activity"/>
    <property type="evidence" value="ECO:0007669"/>
    <property type="project" value="TreeGrafter"/>
</dbReference>
<dbReference type="SMART" id="SM00408">
    <property type="entry name" value="IGc2"/>
    <property type="match status" value="2"/>
</dbReference>
<dbReference type="InterPro" id="IPR003598">
    <property type="entry name" value="Ig_sub2"/>
</dbReference>
<dbReference type="Proteomes" id="UP001186944">
    <property type="component" value="Unassembled WGS sequence"/>
</dbReference>
<dbReference type="GO" id="GO:0030424">
    <property type="term" value="C:axon"/>
    <property type="evidence" value="ECO:0007669"/>
    <property type="project" value="TreeGrafter"/>
</dbReference>
<dbReference type="GO" id="GO:0070593">
    <property type="term" value="P:dendrite self-avoidance"/>
    <property type="evidence" value="ECO:0007669"/>
    <property type="project" value="TreeGrafter"/>
</dbReference>
<dbReference type="SUPFAM" id="SSF75011">
    <property type="entry name" value="3-carboxy-cis,cis-mucoante lactonizing enzyme"/>
    <property type="match status" value="1"/>
</dbReference>
<dbReference type="Pfam" id="PF07648">
    <property type="entry name" value="Kazal_2"/>
    <property type="match status" value="1"/>
</dbReference>
<dbReference type="PROSITE" id="PS51465">
    <property type="entry name" value="KAZAL_2"/>
    <property type="match status" value="1"/>
</dbReference>
<dbReference type="CDD" id="cd00104">
    <property type="entry name" value="KAZAL_FS"/>
    <property type="match status" value="1"/>
</dbReference>
<evidence type="ECO:0000256" key="2">
    <source>
        <dbReference type="SAM" id="MobiDB-lite"/>
    </source>
</evidence>
<protein>
    <recommendedName>
        <fullName evidence="8">Follistatin-related protein 5</fullName>
    </recommendedName>
</protein>
<evidence type="ECO:0000259" key="5">
    <source>
        <dbReference type="PROSITE" id="PS51465"/>
    </source>
</evidence>
<dbReference type="InterPro" id="IPR007110">
    <property type="entry name" value="Ig-like_dom"/>
</dbReference>
<dbReference type="EMBL" id="VSWD01000010">
    <property type="protein sequence ID" value="KAK3091696.1"/>
    <property type="molecule type" value="Genomic_DNA"/>
</dbReference>
<dbReference type="InterPro" id="IPR002350">
    <property type="entry name" value="Kazal_dom"/>
</dbReference>
<dbReference type="GO" id="GO:0007411">
    <property type="term" value="P:axon guidance"/>
    <property type="evidence" value="ECO:0007669"/>
    <property type="project" value="TreeGrafter"/>
</dbReference>